<accession>A0A081CAY9</accession>
<evidence type="ECO:0000313" key="1">
    <source>
        <dbReference type="EMBL" id="GAK61744.1"/>
    </source>
</evidence>
<organism evidence="1">
    <name type="scientific">Vecturithrix granuli</name>
    <dbReference type="NCBI Taxonomy" id="1499967"/>
    <lineage>
        <taxon>Bacteria</taxon>
        <taxon>Candidatus Moduliflexota</taxon>
        <taxon>Candidatus Vecturitrichia</taxon>
        <taxon>Candidatus Vecturitrichales</taxon>
        <taxon>Candidatus Vecturitrichaceae</taxon>
        <taxon>Candidatus Vecturithrix</taxon>
    </lineage>
</organism>
<dbReference type="HOGENOM" id="CLU_796105_0_0_0"/>
<sequence length="348" mass="39147">MADYVMRLQNRDGSYIGEIPFYELQGEFRMNEPDEIRFKTSSANLKTYVDPVTQLKEGLTEVNLLRNGNSIFLGPIWDITVSSEAHVMTIMAQDVSSYLGQRYIMADTKFTKKRFAYAAWKLIQDTQALTYGDLGITLGQDAPTSPTGSFSFTKKSGTSILKALDKLSAGTTGFDWEINPSRQLMLYYPRIQIPSLITLEYPTVIKRYSVQGMGKYVANSVFAKGANKEISNVYSDAASQQLFGLRQYVASDSSIKSKTKLDAYARSVLNLRKNPRLIPQLTLDVEKMNPFEGDVGYGWLINTIIDDGWVQFNGIMRCSGYQLTLGKHGNETFVLYINDTREIEDTSS</sequence>
<evidence type="ECO:0000313" key="2">
    <source>
        <dbReference type="Proteomes" id="UP000030661"/>
    </source>
</evidence>
<gene>
    <name evidence="1" type="ORF">U27_02573</name>
</gene>
<protein>
    <submittedName>
        <fullName evidence="1">Uncharacterized protein</fullName>
    </submittedName>
</protein>
<dbReference type="Proteomes" id="UP000030661">
    <property type="component" value="Unassembled WGS sequence"/>
</dbReference>
<proteinExistence type="predicted"/>
<keyword evidence="2" id="KW-1185">Reference proteome</keyword>
<name>A0A081CAY9_VECG1</name>
<dbReference type="AlphaFoldDB" id="A0A081CAY9"/>
<dbReference type="STRING" id="1499967.U27_02573"/>
<dbReference type="EMBL" id="DF820483">
    <property type="protein sequence ID" value="GAK61744.1"/>
    <property type="molecule type" value="Genomic_DNA"/>
</dbReference>
<reference evidence="1" key="1">
    <citation type="journal article" date="2015" name="PeerJ">
        <title>First genomic representation of candidate bacterial phylum KSB3 points to enhanced environmental sensing as a trigger of wastewater bulking.</title>
        <authorList>
            <person name="Sekiguchi Y."/>
            <person name="Ohashi A."/>
            <person name="Parks D.H."/>
            <person name="Yamauchi T."/>
            <person name="Tyson G.W."/>
            <person name="Hugenholtz P."/>
        </authorList>
    </citation>
    <scope>NUCLEOTIDE SEQUENCE [LARGE SCALE GENOMIC DNA]</scope>
</reference>